<dbReference type="RefSeq" id="WP_028052218.1">
    <property type="nucleotide sequence ID" value="NZ_ATYG01000016.1"/>
</dbReference>
<evidence type="ECO:0000256" key="3">
    <source>
        <dbReference type="ARBA" id="ARBA00022840"/>
    </source>
</evidence>
<keyword evidence="3" id="KW-0067">ATP-binding</keyword>
<dbReference type="EMBL" id="JACCBS010000003">
    <property type="protein sequence ID" value="NYE58485.1"/>
    <property type="molecule type" value="Genomic_DNA"/>
</dbReference>
<accession>A0ABX2RBU1</accession>
<protein>
    <submittedName>
        <fullName evidence="5">Ethanolamine utilization cobalamin adenosyltransferase</fullName>
        <ecNumber evidence="5">2.5.1.17</ecNumber>
    </submittedName>
</protein>
<sequence length="258" mass="30100">MRIITEIELRDEFKKRPMEVFEVPENTKLTPAALQFLNERKIKIIWPEEKEKGIANNKIPEKAGDVVSQISKNEYVVLETGEKLDYKPESMTHLRGRYLVPKNHPRIKFRGKLDSFESLLIYVIEEAKNCGYKALVNDLWQLLDYAKKIMKAEVQELPLEELDFNGMTEAEIRARSHNPRKYYHIDHLIPSPGQGRMMALLNLLRTNCRELELAAVDAFLNQNDFREDILQSLNRMSSLIYVIMLQLAAGYYKVDCHC</sequence>
<keyword evidence="1 5" id="KW-0808">Transferase</keyword>
<dbReference type="InterPro" id="IPR009194">
    <property type="entry name" value="AdoTrfase_EutT"/>
</dbReference>
<proteinExistence type="predicted"/>
<keyword evidence="6" id="KW-1185">Reference proteome</keyword>
<keyword evidence="2" id="KW-0547">Nucleotide-binding</keyword>
<evidence type="ECO:0000256" key="1">
    <source>
        <dbReference type="ARBA" id="ARBA00022679"/>
    </source>
</evidence>
<evidence type="ECO:0000259" key="4">
    <source>
        <dbReference type="Pfam" id="PF01923"/>
    </source>
</evidence>
<gene>
    <name evidence="5" type="ORF">HDG70_002236</name>
</gene>
<dbReference type="GO" id="GO:0008817">
    <property type="term" value="F:corrinoid adenosyltransferase activity"/>
    <property type="evidence" value="ECO:0007669"/>
    <property type="project" value="UniProtKB-EC"/>
</dbReference>
<name>A0ABX2RBU1_9THEO</name>
<feature type="domain" description="Cobalamin adenosyltransferase-like" evidence="4">
    <location>
        <begin position="89"/>
        <end position="245"/>
    </location>
</feature>
<comment type="caution">
    <text evidence="5">The sequence shown here is derived from an EMBL/GenBank/DDBJ whole genome shotgun (WGS) entry which is preliminary data.</text>
</comment>
<evidence type="ECO:0000313" key="5">
    <source>
        <dbReference type="EMBL" id="NYE58485.1"/>
    </source>
</evidence>
<dbReference type="InterPro" id="IPR036451">
    <property type="entry name" value="CblAdoTrfase-like_sf"/>
</dbReference>
<dbReference type="Pfam" id="PF01923">
    <property type="entry name" value="Cob_adeno_trans"/>
    <property type="match status" value="1"/>
</dbReference>
<evidence type="ECO:0000256" key="2">
    <source>
        <dbReference type="ARBA" id="ARBA00022741"/>
    </source>
</evidence>
<dbReference type="Proteomes" id="UP000604066">
    <property type="component" value="Unassembled WGS sequence"/>
</dbReference>
<evidence type="ECO:0000313" key="6">
    <source>
        <dbReference type="Proteomes" id="UP000604066"/>
    </source>
</evidence>
<organism evidence="5 6">
    <name type="scientific">Carboxydothermus ferrireducens DSM 11255</name>
    <dbReference type="NCBI Taxonomy" id="1119529"/>
    <lineage>
        <taxon>Bacteria</taxon>
        <taxon>Bacillati</taxon>
        <taxon>Bacillota</taxon>
        <taxon>Clostridia</taxon>
        <taxon>Thermoanaerobacterales</taxon>
        <taxon>Thermoanaerobacteraceae</taxon>
        <taxon>Carboxydothermus</taxon>
    </lineage>
</organism>
<reference evidence="5 6" key="1">
    <citation type="submission" date="2020-07" db="EMBL/GenBank/DDBJ databases">
        <title>Genomic Encyclopedia of Type Strains, Phase III (KMG-III): the genomes of soil and plant-associated and newly described type strains.</title>
        <authorList>
            <person name="Whitman W."/>
        </authorList>
    </citation>
    <scope>NUCLEOTIDE SEQUENCE [LARGE SCALE GENOMIC DNA]</scope>
    <source>
        <strain evidence="5 6">DSM 11255</strain>
    </source>
</reference>
<dbReference type="PIRSF" id="PIRSF012294">
    <property type="entry name" value="ATR_EutT"/>
    <property type="match status" value="1"/>
</dbReference>
<dbReference type="InterPro" id="IPR016030">
    <property type="entry name" value="CblAdoTrfase-like"/>
</dbReference>
<dbReference type="SUPFAM" id="SSF89028">
    <property type="entry name" value="Cobalamin adenosyltransferase-like"/>
    <property type="match status" value="1"/>
</dbReference>
<dbReference type="Gene3D" id="1.20.1200.10">
    <property type="entry name" value="Cobalamin adenosyltransferase-like"/>
    <property type="match status" value="1"/>
</dbReference>
<dbReference type="EC" id="2.5.1.17" evidence="5"/>